<dbReference type="SMART" id="SM00065">
    <property type="entry name" value="GAF"/>
    <property type="match status" value="1"/>
</dbReference>
<feature type="coiled-coil region" evidence="7">
    <location>
        <begin position="28"/>
        <end position="62"/>
    </location>
</feature>
<dbReference type="InterPro" id="IPR036097">
    <property type="entry name" value="HisK_dim/P_sf"/>
</dbReference>
<dbReference type="SUPFAM" id="SSF55781">
    <property type="entry name" value="GAF domain-like"/>
    <property type="match status" value="1"/>
</dbReference>
<dbReference type="CDD" id="cd16922">
    <property type="entry name" value="HATPase_EvgS-ArcB-TorS-like"/>
    <property type="match status" value="1"/>
</dbReference>
<keyword evidence="3 6" id="KW-0597">Phosphoprotein</keyword>
<evidence type="ECO:0000256" key="4">
    <source>
        <dbReference type="ARBA" id="ARBA00022679"/>
    </source>
</evidence>
<dbReference type="InterPro" id="IPR001789">
    <property type="entry name" value="Sig_transdc_resp-reg_receiver"/>
</dbReference>
<protein>
    <recommendedName>
        <fullName evidence="2">histidine kinase</fullName>
        <ecNumber evidence="2">2.7.13.3</ecNumber>
    </recommendedName>
</protein>
<feature type="modified residue" description="4-aspartylphosphate" evidence="6">
    <location>
        <position position="646"/>
    </location>
</feature>
<dbReference type="InterPro" id="IPR011006">
    <property type="entry name" value="CheY-like_superfamily"/>
</dbReference>
<keyword evidence="5" id="KW-0418">Kinase</keyword>
<evidence type="ECO:0000256" key="8">
    <source>
        <dbReference type="SAM" id="MobiDB-lite"/>
    </source>
</evidence>
<keyword evidence="7" id="KW-0175">Coiled coil</keyword>
<dbReference type="RefSeq" id="WP_394846783.1">
    <property type="nucleotide sequence ID" value="NZ_CP089982.1"/>
</dbReference>
<dbReference type="InterPro" id="IPR003594">
    <property type="entry name" value="HATPase_dom"/>
</dbReference>
<dbReference type="Pfam" id="PF13185">
    <property type="entry name" value="GAF_2"/>
    <property type="match status" value="1"/>
</dbReference>
<gene>
    <name evidence="11" type="ORF">LZC95_04875</name>
</gene>
<keyword evidence="12" id="KW-1185">Reference proteome</keyword>
<dbReference type="SMART" id="SM00091">
    <property type="entry name" value="PAS"/>
    <property type="match status" value="1"/>
</dbReference>
<keyword evidence="11" id="KW-0547">Nucleotide-binding</keyword>
<evidence type="ECO:0000259" key="10">
    <source>
        <dbReference type="PROSITE" id="PS50110"/>
    </source>
</evidence>
<evidence type="ECO:0000256" key="1">
    <source>
        <dbReference type="ARBA" id="ARBA00000085"/>
    </source>
</evidence>
<proteinExistence type="predicted"/>
<accession>A0ABZ2KGF6</accession>
<dbReference type="InterPro" id="IPR003018">
    <property type="entry name" value="GAF"/>
</dbReference>
<dbReference type="GO" id="GO:0005524">
    <property type="term" value="F:ATP binding"/>
    <property type="evidence" value="ECO:0007669"/>
    <property type="project" value="UniProtKB-KW"/>
</dbReference>
<dbReference type="InterPro" id="IPR003661">
    <property type="entry name" value="HisK_dim/P_dom"/>
</dbReference>
<comment type="catalytic activity">
    <reaction evidence="1">
        <text>ATP + protein L-histidine = ADP + protein N-phospho-L-histidine.</text>
        <dbReference type="EC" id="2.7.13.3"/>
    </reaction>
</comment>
<dbReference type="PRINTS" id="PR00344">
    <property type="entry name" value="BCTRLSENSOR"/>
</dbReference>
<dbReference type="PANTHER" id="PTHR43547:SF2">
    <property type="entry name" value="HYBRID SIGNAL TRANSDUCTION HISTIDINE KINASE C"/>
    <property type="match status" value="1"/>
</dbReference>
<dbReference type="SMART" id="SM00388">
    <property type="entry name" value="HisKA"/>
    <property type="match status" value="1"/>
</dbReference>
<dbReference type="Pfam" id="PF00512">
    <property type="entry name" value="HisKA"/>
    <property type="match status" value="1"/>
</dbReference>
<feature type="domain" description="Response regulatory" evidence="10">
    <location>
        <begin position="595"/>
        <end position="709"/>
    </location>
</feature>
<dbReference type="InterPro" id="IPR035965">
    <property type="entry name" value="PAS-like_dom_sf"/>
</dbReference>
<dbReference type="Proteomes" id="UP001379533">
    <property type="component" value="Chromosome"/>
</dbReference>
<feature type="domain" description="Histidine kinase" evidence="9">
    <location>
        <begin position="360"/>
        <end position="576"/>
    </location>
</feature>
<dbReference type="InterPro" id="IPR013767">
    <property type="entry name" value="PAS_fold"/>
</dbReference>
<dbReference type="Gene3D" id="3.40.50.2300">
    <property type="match status" value="1"/>
</dbReference>
<evidence type="ECO:0000259" key="9">
    <source>
        <dbReference type="PROSITE" id="PS50109"/>
    </source>
</evidence>
<dbReference type="Gene3D" id="3.30.565.10">
    <property type="entry name" value="Histidine kinase-like ATPase, C-terminal domain"/>
    <property type="match status" value="1"/>
</dbReference>
<dbReference type="SUPFAM" id="SSF47384">
    <property type="entry name" value="Homodimeric domain of signal transducing histidine kinase"/>
    <property type="match status" value="1"/>
</dbReference>
<reference evidence="11 12" key="1">
    <citation type="submission" date="2021-12" db="EMBL/GenBank/DDBJ databases">
        <title>Discovery of the Pendulisporaceae a myxobacterial family with distinct sporulation behavior and unique specialized metabolism.</title>
        <authorList>
            <person name="Garcia R."/>
            <person name="Popoff A."/>
            <person name="Bader C.D."/>
            <person name="Loehr J."/>
            <person name="Walesch S."/>
            <person name="Walt C."/>
            <person name="Boldt J."/>
            <person name="Bunk B."/>
            <person name="Haeckl F.J.F.P.J."/>
            <person name="Gunesch A.P."/>
            <person name="Birkelbach J."/>
            <person name="Nuebel U."/>
            <person name="Pietschmann T."/>
            <person name="Bach T."/>
            <person name="Mueller R."/>
        </authorList>
    </citation>
    <scope>NUCLEOTIDE SEQUENCE [LARGE SCALE GENOMIC DNA]</scope>
    <source>
        <strain evidence="11 12">MSr12523</strain>
    </source>
</reference>
<evidence type="ECO:0000313" key="12">
    <source>
        <dbReference type="Proteomes" id="UP001379533"/>
    </source>
</evidence>
<organism evidence="11 12">
    <name type="scientific">Pendulispora brunnea</name>
    <dbReference type="NCBI Taxonomy" id="2905690"/>
    <lineage>
        <taxon>Bacteria</taxon>
        <taxon>Pseudomonadati</taxon>
        <taxon>Myxococcota</taxon>
        <taxon>Myxococcia</taxon>
        <taxon>Myxococcales</taxon>
        <taxon>Sorangiineae</taxon>
        <taxon>Pendulisporaceae</taxon>
        <taxon>Pendulispora</taxon>
    </lineage>
</organism>
<evidence type="ECO:0000256" key="3">
    <source>
        <dbReference type="ARBA" id="ARBA00022553"/>
    </source>
</evidence>
<dbReference type="SUPFAM" id="SSF55874">
    <property type="entry name" value="ATPase domain of HSP90 chaperone/DNA topoisomerase II/histidine kinase"/>
    <property type="match status" value="1"/>
</dbReference>
<dbReference type="EC" id="2.7.13.3" evidence="2"/>
<evidence type="ECO:0000256" key="6">
    <source>
        <dbReference type="PROSITE-ProRule" id="PRU00169"/>
    </source>
</evidence>
<dbReference type="InterPro" id="IPR000014">
    <property type="entry name" value="PAS"/>
</dbReference>
<feature type="region of interest" description="Disordered" evidence="8">
    <location>
        <begin position="709"/>
        <end position="730"/>
    </location>
</feature>
<sequence>MRTEHDSPSKEPVHVLQTLASKPDLTEQQRLLHELQVHQIELEAQNRELRDAQEQLEESRSRYVDLFDFAPIGYCTFDLNGCILELNLTAALLFCVARAEAVSKPLTSLVRMTDPHALRRHLKACAAERVRVTTEVTFSTKGQPPVVVQMISNPVLGPSGNVIACRTALTNISELKISENVLRFLADASDTLSSSLEYANTLSAVIRLAVPVLADICFLDILDEQNQLERLDAAFADPSKAVLADAVKRSVPKADSMAPQAEVLRSGEARVLSDISSWPGCVPDAVAGMAKSVMLIPLTARGRTLGVLTLIMADSDRHYGSRELAIAQDVARRAAMALDNARLYEAAQIAIRARDDILAMVSHDLKQPLNGIVLATSTAEARLKDSAESKANGLLQIALRSARRMDRLLSDLLDCSSIQSGHLPIRKSETTVSKLFADVETAFSAQAMQKNIRLEIHSPREAIWLSCDEERIHQVLSNLITNAVKFTDEGGLITLRTEKRGENIVFLVSDSGVGISEAQMPRLFERFWQAEETSQKGRGLGLFIAKGIVSAHEGRIWVESQLGRGTTFFVSLPMGNVHARNGARSPDSVAAHATGILVVDDDPEIRGMLAGVLADEGYDVVQMPDGQKALKHLRQSLQMPGLILLDLHMPVMDGWQCLSELRDDPRLARIPVVVVSTKEFANDALPMGVEFLTKPVQLNALLDTVRRSVRSPANSPMRDGRSAIDPVQDV</sequence>
<dbReference type="Pfam" id="PF02518">
    <property type="entry name" value="HATPase_c"/>
    <property type="match status" value="1"/>
</dbReference>
<dbReference type="InterPro" id="IPR029016">
    <property type="entry name" value="GAF-like_dom_sf"/>
</dbReference>
<evidence type="ECO:0000256" key="5">
    <source>
        <dbReference type="ARBA" id="ARBA00022777"/>
    </source>
</evidence>
<keyword evidence="4" id="KW-0808">Transferase</keyword>
<dbReference type="InterPro" id="IPR036890">
    <property type="entry name" value="HATPase_C_sf"/>
</dbReference>
<dbReference type="InterPro" id="IPR005467">
    <property type="entry name" value="His_kinase_dom"/>
</dbReference>
<dbReference type="SUPFAM" id="SSF55785">
    <property type="entry name" value="PYP-like sensor domain (PAS domain)"/>
    <property type="match status" value="1"/>
</dbReference>
<evidence type="ECO:0000313" key="11">
    <source>
        <dbReference type="EMBL" id="WXA96170.1"/>
    </source>
</evidence>
<evidence type="ECO:0000256" key="2">
    <source>
        <dbReference type="ARBA" id="ARBA00012438"/>
    </source>
</evidence>
<dbReference type="SMART" id="SM00448">
    <property type="entry name" value="REC"/>
    <property type="match status" value="1"/>
</dbReference>
<keyword evidence="11" id="KW-0067">ATP-binding</keyword>
<dbReference type="CDD" id="cd00082">
    <property type="entry name" value="HisKA"/>
    <property type="match status" value="1"/>
</dbReference>
<dbReference type="Pfam" id="PF00989">
    <property type="entry name" value="PAS"/>
    <property type="match status" value="1"/>
</dbReference>
<dbReference type="InterPro" id="IPR004358">
    <property type="entry name" value="Sig_transdc_His_kin-like_C"/>
</dbReference>
<dbReference type="Gene3D" id="1.10.287.130">
    <property type="match status" value="1"/>
</dbReference>
<dbReference type="EMBL" id="CP089982">
    <property type="protein sequence ID" value="WXA96170.1"/>
    <property type="molecule type" value="Genomic_DNA"/>
</dbReference>
<name>A0ABZ2KGF6_9BACT</name>
<dbReference type="PROSITE" id="PS50109">
    <property type="entry name" value="HIS_KIN"/>
    <property type="match status" value="1"/>
</dbReference>
<dbReference type="Gene3D" id="3.30.450.20">
    <property type="entry name" value="PAS domain"/>
    <property type="match status" value="1"/>
</dbReference>
<dbReference type="Pfam" id="PF00072">
    <property type="entry name" value="Response_reg"/>
    <property type="match status" value="1"/>
</dbReference>
<dbReference type="PANTHER" id="PTHR43547">
    <property type="entry name" value="TWO-COMPONENT HISTIDINE KINASE"/>
    <property type="match status" value="1"/>
</dbReference>
<dbReference type="PROSITE" id="PS50110">
    <property type="entry name" value="RESPONSE_REGULATORY"/>
    <property type="match status" value="1"/>
</dbReference>
<evidence type="ECO:0000256" key="7">
    <source>
        <dbReference type="SAM" id="Coils"/>
    </source>
</evidence>
<dbReference type="SUPFAM" id="SSF52172">
    <property type="entry name" value="CheY-like"/>
    <property type="match status" value="1"/>
</dbReference>
<dbReference type="Gene3D" id="3.30.450.40">
    <property type="match status" value="1"/>
</dbReference>
<dbReference type="SMART" id="SM00387">
    <property type="entry name" value="HATPase_c"/>
    <property type="match status" value="1"/>
</dbReference>